<dbReference type="EMBL" id="JAMKFB020000012">
    <property type="protein sequence ID" value="KAL0179537.1"/>
    <property type="molecule type" value="Genomic_DNA"/>
</dbReference>
<dbReference type="GO" id="GO:0005737">
    <property type="term" value="C:cytoplasm"/>
    <property type="evidence" value="ECO:0007669"/>
    <property type="project" value="UniProtKB-SubCell"/>
</dbReference>
<dbReference type="AlphaFoldDB" id="A0ABD0PZV9"/>
<reference evidence="6 7" key="1">
    <citation type="submission" date="2024-05" db="EMBL/GenBank/DDBJ databases">
        <title>Genome sequencing and assembly of Indian major carp, Cirrhinus mrigala (Hamilton, 1822).</title>
        <authorList>
            <person name="Mohindra V."/>
            <person name="Chowdhury L.M."/>
            <person name="Lal K."/>
            <person name="Jena J.K."/>
        </authorList>
    </citation>
    <scope>NUCLEOTIDE SEQUENCE [LARGE SCALE GENOMIC DNA]</scope>
    <source>
        <strain evidence="6">CM1030</strain>
        <tissue evidence="6">Blood</tissue>
    </source>
</reference>
<evidence type="ECO:0000313" key="6">
    <source>
        <dbReference type="EMBL" id="KAL0179537.1"/>
    </source>
</evidence>
<evidence type="ECO:0000256" key="3">
    <source>
        <dbReference type="ARBA" id="ARBA00022737"/>
    </source>
</evidence>
<feature type="non-terminal residue" evidence="6">
    <location>
        <position position="54"/>
    </location>
</feature>
<evidence type="ECO:0000256" key="4">
    <source>
        <dbReference type="ARBA" id="ARBA00023054"/>
    </source>
</evidence>
<name>A0ABD0PZV9_CIRMR</name>
<evidence type="ECO:0000256" key="5">
    <source>
        <dbReference type="SAM" id="Coils"/>
    </source>
</evidence>
<sequence>VDQYKYGKNRVEADAKKLQAKEEELMKRKQEIRNRLTQLKKDRKDLRTAIENNA</sequence>
<dbReference type="Proteomes" id="UP001529510">
    <property type="component" value="Unassembled WGS sequence"/>
</dbReference>
<keyword evidence="2" id="KW-0963">Cytoplasm</keyword>
<feature type="coiled-coil region" evidence="5">
    <location>
        <begin position="8"/>
        <end position="49"/>
    </location>
</feature>
<evidence type="ECO:0000313" key="7">
    <source>
        <dbReference type="Proteomes" id="UP001529510"/>
    </source>
</evidence>
<evidence type="ECO:0000256" key="1">
    <source>
        <dbReference type="ARBA" id="ARBA00004496"/>
    </source>
</evidence>
<evidence type="ECO:0000256" key="2">
    <source>
        <dbReference type="ARBA" id="ARBA00022490"/>
    </source>
</evidence>
<proteinExistence type="predicted"/>
<keyword evidence="4 5" id="KW-0175">Coiled coil</keyword>
<comment type="subcellular location">
    <subcellularLocation>
        <location evidence="1">Cytoplasm</location>
    </subcellularLocation>
</comment>
<keyword evidence="7" id="KW-1185">Reference proteome</keyword>
<keyword evidence="3" id="KW-0677">Repeat</keyword>
<dbReference type="InterPro" id="IPR030113">
    <property type="entry name" value="AFAP"/>
</dbReference>
<protein>
    <submittedName>
        <fullName evidence="6">Uncharacterized protein</fullName>
    </submittedName>
</protein>
<gene>
    <name evidence="6" type="ORF">M9458_024979</name>
</gene>
<comment type="caution">
    <text evidence="6">The sequence shown here is derived from an EMBL/GenBank/DDBJ whole genome shotgun (WGS) entry which is preliminary data.</text>
</comment>
<feature type="non-terminal residue" evidence="6">
    <location>
        <position position="1"/>
    </location>
</feature>
<dbReference type="PANTHER" id="PTHR14338:SF8">
    <property type="entry name" value="ACTIN FILAMENT-ASSOCIATED PROTEIN 1"/>
    <property type="match status" value="1"/>
</dbReference>
<accession>A0ABD0PZV9</accession>
<dbReference type="PANTHER" id="PTHR14338">
    <property type="entry name" value="ACTIN FILAMENT-ASSOCIATED PROTEIN 1 FAMILY MEMBER"/>
    <property type="match status" value="1"/>
</dbReference>
<organism evidence="6 7">
    <name type="scientific">Cirrhinus mrigala</name>
    <name type="common">Mrigala</name>
    <dbReference type="NCBI Taxonomy" id="683832"/>
    <lineage>
        <taxon>Eukaryota</taxon>
        <taxon>Metazoa</taxon>
        <taxon>Chordata</taxon>
        <taxon>Craniata</taxon>
        <taxon>Vertebrata</taxon>
        <taxon>Euteleostomi</taxon>
        <taxon>Actinopterygii</taxon>
        <taxon>Neopterygii</taxon>
        <taxon>Teleostei</taxon>
        <taxon>Ostariophysi</taxon>
        <taxon>Cypriniformes</taxon>
        <taxon>Cyprinidae</taxon>
        <taxon>Labeoninae</taxon>
        <taxon>Labeonini</taxon>
        <taxon>Cirrhinus</taxon>
    </lineage>
</organism>